<sequence>MDQRMAVLEKDTKTLWLALEDRVKRVDERVSKLEHSTEGADIAVAHVSSRIDDLERERNSLREDLTNSKVCETISFLLVCRKLRVSRLILQNKFLENILQMRFKSLRKRWPLSSSRGFTDRRGNKLVVKLAL</sequence>
<reference evidence="2" key="2">
    <citation type="submission" date="2020-11" db="EMBL/GenBank/DDBJ databases">
        <authorList>
            <person name="McCartney M.A."/>
            <person name="Auch B."/>
            <person name="Kono T."/>
            <person name="Mallez S."/>
            <person name="Becker A."/>
            <person name="Gohl D.M."/>
            <person name="Silverstein K.A.T."/>
            <person name="Koren S."/>
            <person name="Bechman K.B."/>
            <person name="Herman A."/>
            <person name="Abrahante J.E."/>
            <person name="Garbe J."/>
        </authorList>
    </citation>
    <scope>NUCLEOTIDE SEQUENCE</scope>
    <source>
        <strain evidence="2">Duluth1</strain>
        <tissue evidence="2">Whole animal</tissue>
    </source>
</reference>
<feature type="coiled-coil region" evidence="1">
    <location>
        <begin position="44"/>
        <end position="71"/>
    </location>
</feature>
<keyword evidence="1" id="KW-0175">Coiled coil</keyword>
<dbReference type="EMBL" id="JAIWYP010000009">
    <property type="protein sequence ID" value="KAH3774332.1"/>
    <property type="molecule type" value="Genomic_DNA"/>
</dbReference>
<organism evidence="2 3">
    <name type="scientific">Dreissena polymorpha</name>
    <name type="common">Zebra mussel</name>
    <name type="synonym">Mytilus polymorpha</name>
    <dbReference type="NCBI Taxonomy" id="45954"/>
    <lineage>
        <taxon>Eukaryota</taxon>
        <taxon>Metazoa</taxon>
        <taxon>Spiralia</taxon>
        <taxon>Lophotrochozoa</taxon>
        <taxon>Mollusca</taxon>
        <taxon>Bivalvia</taxon>
        <taxon>Autobranchia</taxon>
        <taxon>Heteroconchia</taxon>
        <taxon>Euheterodonta</taxon>
        <taxon>Imparidentia</taxon>
        <taxon>Neoheterodontei</taxon>
        <taxon>Myida</taxon>
        <taxon>Dreissenoidea</taxon>
        <taxon>Dreissenidae</taxon>
        <taxon>Dreissena</taxon>
    </lineage>
</organism>
<proteinExistence type="predicted"/>
<dbReference type="Proteomes" id="UP000828390">
    <property type="component" value="Unassembled WGS sequence"/>
</dbReference>
<evidence type="ECO:0000313" key="2">
    <source>
        <dbReference type="EMBL" id="KAH3774332.1"/>
    </source>
</evidence>
<comment type="caution">
    <text evidence="2">The sequence shown here is derived from an EMBL/GenBank/DDBJ whole genome shotgun (WGS) entry which is preliminary data.</text>
</comment>
<evidence type="ECO:0000313" key="3">
    <source>
        <dbReference type="Proteomes" id="UP000828390"/>
    </source>
</evidence>
<protein>
    <submittedName>
        <fullName evidence="2">Uncharacterized protein</fullName>
    </submittedName>
</protein>
<reference evidence="2" key="1">
    <citation type="journal article" date="2019" name="bioRxiv">
        <title>The Genome of the Zebra Mussel, Dreissena polymorpha: A Resource for Invasive Species Research.</title>
        <authorList>
            <person name="McCartney M.A."/>
            <person name="Auch B."/>
            <person name="Kono T."/>
            <person name="Mallez S."/>
            <person name="Zhang Y."/>
            <person name="Obille A."/>
            <person name="Becker A."/>
            <person name="Abrahante J.E."/>
            <person name="Garbe J."/>
            <person name="Badalamenti J.P."/>
            <person name="Herman A."/>
            <person name="Mangelson H."/>
            <person name="Liachko I."/>
            <person name="Sullivan S."/>
            <person name="Sone E.D."/>
            <person name="Koren S."/>
            <person name="Silverstein K.A.T."/>
            <person name="Beckman K.B."/>
            <person name="Gohl D.M."/>
        </authorList>
    </citation>
    <scope>NUCLEOTIDE SEQUENCE</scope>
    <source>
        <strain evidence="2">Duluth1</strain>
        <tissue evidence="2">Whole animal</tissue>
    </source>
</reference>
<dbReference type="AlphaFoldDB" id="A0A9D4E9X2"/>
<keyword evidence="3" id="KW-1185">Reference proteome</keyword>
<name>A0A9D4E9X2_DREPO</name>
<gene>
    <name evidence="2" type="ORF">DPMN_175711</name>
</gene>
<accession>A0A9D4E9X2</accession>
<evidence type="ECO:0000256" key="1">
    <source>
        <dbReference type="SAM" id="Coils"/>
    </source>
</evidence>